<dbReference type="Proteomes" id="UP000277424">
    <property type="component" value="Unassembled WGS sequence"/>
</dbReference>
<keyword evidence="2" id="KW-0012">Acyltransferase</keyword>
<dbReference type="AlphaFoldDB" id="A0A420WAX3"/>
<dbReference type="CDD" id="cd04301">
    <property type="entry name" value="NAT_SF"/>
    <property type="match status" value="1"/>
</dbReference>
<name>A0A420WAX3_9PROT</name>
<sequence>MSVTIDRLKDSDKADWRRLYNGYAAFYKMPMTDKTAERVWGWLHDADHVQEALVARDATGRVIGLAHFRAMPSPLRGAYAGFLDDLFVDPDVRGSGAADKLLDALNAIAAERGWPVIRWITADNNYRARGVYDRKATRSMWITYEMKP</sequence>
<evidence type="ECO:0000313" key="4">
    <source>
        <dbReference type="EMBL" id="RKQ68138.1"/>
    </source>
</evidence>
<dbReference type="Gene3D" id="3.40.630.30">
    <property type="match status" value="1"/>
</dbReference>
<protein>
    <submittedName>
        <fullName evidence="4">Acetyltransferase (GNAT) family protein</fullName>
    </submittedName>
</protein>
<evidence type="ECO:0000256" key="2">
    <source>
        <dbReference type="ARBA" id="ARBA00023315"/>
    </source>
</evidence>
<organism evidence="4 5">
    <name type="scientific">Oceanibaculum indicum</name>
    <dbReference type="NCBI Taxonomy" id="526216"/>
    <lineage>
        <taxon>Bacteria</taxon>
        <taxon>Pseudomonadati</taxon>
        <taxon>Pseudomonadota</taxon>
        <taxon>Alphaproteobacteria</taxon>
        <taxon>Rhodospirillales</taxon>
        <taxon>Oceanibaculaceae</taxon>
        <taxon>Oceanibaculum</taxon>
    </lineage>
</organism>
<dbReference type="PANTHER" id="PTHR10545:SF42">
    <property type="entry name" value="ACETYLTRANSFERASE"/>
    <property type="match status" value="1"/>
</dbReference>
<comment type="caution">
    <text evidence="4">The sequence shown here is derived from an EMBL/GenBank/DDBJ whole genome shotgun (WGS) entry which is preliminary data.</text>
</comment>
<dbReference type="PROSITE" id="PS51186">
    <property type="entry name" value="GNAT"/>
    <property type="match status" value="1"/>
</dbReference>
<dbReference type="InterPro" id="IPR051016">
    <property type="entry name" value="Diverse_Substrate_AcTransf"/>
</dbReference>
<dbReference type="EMBL" id="RBIG01000004">
    <property type="protein sequence ID" value="RKQ68138.1"/>
    <property type="molecule type" value="Genomic_DNA"/>
</dbReference>
<accession>A0A420WAX3</accession>
<proteinExistence type="predicted"/>
<dbReference type="PANTHER" id="PTHR10545">
    <property type="entry name" value="DIAMINE N-ACETYLTRANSFERASE"/>
    <property type="match status" value="1"/>
</dbReference>
<dbReference type="OrthoDB" id="9805924at2"/>
<dbReference type="Pfam" id="PF00583">
    <property type="entry name" value="Acetyltransf_1"/>
    <property type="match status" value="1"/>
</dbReference>
<dbReference type="GO" id="GO:0008080">
    <property type="term" value="F:N-acetyltransferase activity"/>
    <property type="evidence" value="ECO:0007669"/>
    <property type="project" value="TreeGrafter"/>
</dbReference>
<reference evidence="4 5" key="1">
    <citation type="submission" date="2018-10" db="EMBL/GenBank/DDBJ databases">
        <title>Comparative analysis of microorganisms from saline springs in Andes Mountain Range, Colombia.</title>
        <authorList>
            <person name="Rubin E."/>
        </authorList>
    </citation>
    <scope>NUCLEOTIDE SEQUENCE [LARGE SCALE GENOMIC DNA]</scope>
    <source>
        <strain evidence="4 5">USBA 36</strain>
    </source>
</reference>
<evidence type="ECO:0000259" key="3">
    <source>
        <dbReference type="PROSITE" id="PS51186"/>
    </source>
</evidence>
<evidence type="ECO:0000256" key="1">
    <source>
        <dbReference type="ARBA" id="ARBA00022679"/>
    </source>
</evidence>
<evidence type="ECO:0000313" key="5">
    <source>
        <dbReference type="Proteomes" id="UP000277424"/>
    </source>
</evidence>
<gene>
    <name evidence="4" type="ORF">BCL74_3457</name>
</gene>
<dbReference type="RefSeq" id="WP_121221931.1">
    <property type="nucleotide sequence ID" value="NZ_RBIG01000004.1"/>
</dbReference>
<dbReference type="InterPro" id="IPR016181">
    <property type="entry name" value="Acyl_CoA_acyltransferase"/>
</dbReference>
<dbReference type="SUPFAM" id="SSF55729">
    <property type="entry name" value="Acyl-CoA N-acyltransferases (Nat)"/>
    <property type="match status" value="1"/>
</dbReference>
<keyword evidence="1 4" id="KW-0808">Transferase</keyword>
<dbReference type="InterPro" id="IPR000182">
    <property type="entry name" value="GNAT_dom"/>
</dbReference>
<feature type="domain" description="N-acetyltransferase" evidence="3">
    <location>
        <begin position="3"/>
        <end position="148"/>
    </location>
</feature>